<dbReference type="InterPro" id="IPR050266">
    <property type="entry name" value="AB_hydrolase_sf"/>
</dbReference>
<dbReference type="Gene3D" id="3.40.50.1820">
    <property type="entry name" value="alpha/beta hydrolase"/>
    <property type="match status" value="1"/>
</dbReference>
<dbReference type="KEGG" id="nhu:H0264_27085"/>
<sequence>MKTTVGGLFTGVAAAALALLTSVLLIPAPVAAASTVECRAYPSIPVALEAGAPKSFQVWGELCARAADLVDGQTVQLLLHGAYYSHSYWNPDYDNGSYSYARSMAAKGIPTFAIDRIGQGQSSRPPSVDLSVQDDALVVHQIVRALKSGSIGETAFGPVIGVGHSVGSIVAWQEAVTYRDLAGVIITGMLHVVPLHTGVLTAGTNFRPAFLDPQFRDANLDAGYLTTAGGSRAQLFYNPGDAGSGIVAWDEAHKDATPMAEFAGAFTYATTDLTRAIEVPVLIIQGQNDFLLCGTGAADCSSAAAVHALEAAYYSPQAGLQAVVVPGSGHNVALSENRGMAEEASASWSRASVR</sequence>
<gene>
    <name evidence="4" type="ORF">H0264_27085</name>
</gene>
<feature type="domain" description="AB hydrolase-1" evidence="3">
    <location>
        <begin position="77"/>
        <end position="342"/>
    </location>
</feature>
<keyword evidence="2" id="KW-0732">Signal</keyword>
<evidence type="ECO:0000313" key="4">
    <source>
        <dbReference type="EMBL" id="QLY28963.1"/>
    </source>
</evidence>
<name>A0A7D6ZJ39_9NOCA</name>
<dbReference type="InterPro" id="IPR000073">
    <property type="entry name" value="AB_hydrolase_1"/>
</dbReference>
<dbReference type="InterPro" id="IPR029058">
    <property type="entry name" value="AB_hydrolase_fold"/>
</dbReference>
<keyword evidence="1 4" id="KW-0378">Hydrolase</keyword>
<evidence type="ECO:0000256" key="1">
    <source>
        <dbReference type="ARBA" id="ARBA00022801"/>
    </source>
</evidence>
<feature type="chain" id="PRO_5038613594" evidence="2">
    <location>
        <begin position="33"/>
        <end position="354"/>
    </location>
</feature>
<evidence type="ECO:0000259" key="3">
    <source>
        <dbReference type="Pfam" id="PF12697"/>
    </source>
</evidence>
<accession>A0A7D6ZJ39</accession>
<dbReference type="PANTHER" id="PTHR43798:SF31">
    <property type="entry name" value="AB HYDROLASE SUPERFAMILY PROTEIN YCLE"/>
    <property type="match status" value="1"/>
</dbReference>
<evidence type="ECO:0000313" key="5">
    <source>
        <dbReference type="Proteomes" id="UP000515512"/>
    </source>
</evidence>
<reference evidence="4 5" key="1">
    <citation type="submission" date="2020-07" db="EMBL/GenBank/DDBJ databases">
        <authorList>
            <person name="Zhuang K."/>
            <person name="Ran Y."/>
        </authorList>
    </citation>
    <scope>NUCLEOTIDE SEQUENCE [LARGE SCALE GENOMIC DNA]</scope>
    <source>
        <strain evidence="4 5">WCH-YHL-001</strain>
    </source>
</reference>
<keyword evidence="5" id="KW-1185">Reference proteome</keyword>
<dbReference type="GO" id="GO:0016020">
    <property type="term" value="C:membrane"/>
    <property type="evidence" value="ECO:0007669"/>
    <property type="project" value="TreeGrafter"/>
</dbReference>
<dbReference type="EMBL" id="CP059399">
    <property type="protein sequence ID" value="QLY28963.1"/>
    <property type="molecule type" value="Genomic_DNA"/>
</dbReference>
<evidence type="ECO:0000256" key="2">
    <source>
        <dbReference type="SAM" id="SignalP"/>
    </source>
</evidence>
<dbReference type="SUPFAM" id="SSF53474">
    <property type="entry name" value="alpha/beta-Hydrolases"/>
    <property type="match status" value="1"/>
</dbReference>
<protein>
    <submittedName>
        <fullName evidence="4">Alpha/beta hydrolase</fullName>
    </submittedName>
</protein>
<dbReference type="GO" id="GO:0016787">
    <property type="term" value="F:hydrolase activity"/>
    <property type="evidence" value="ECO:0007669"/>
    <property type="project" value="UniProtKB-KW"/>
</dbReference>
<dbReference type="Proteomes" id="UP000515512">
    <property type="component" value="Chromosome"/>
</dbReference>
<proteinExistence type="predicted"/>
<feature type="signal peptide" evidence="2">
    <location>
        <begin position="1"/>
        <end position="32"/>
    </location>
</feature>
<dbReference type="PANTHER" id="PTHR43798">
    <property type="entry name" value="MONOACYLGLYCEROL LIPASE"/>
    <property type="match status" value="1"/>
</dbReference>
<dbReference type="AlphaFoldDB" id="A0A7D6ZJ39"/>
<dbReference type="RefSeq" id="WP_181580169.1">
    <property type="nucleotide sequence ID" value="NZ_CP059399.1"/>
</dbReference>
<dbReference type="Pfam" id="PF12697">
    <property type="entry name" value="Abhydrolase_6"/>
    <property type="match status" value="1"/>
</dbReference>
<organism evidence="4 5">
    <name type="scientific">Nocardia huaxiensis</name>
    <dbReference type="NCBI Taxonomy" id="2755382"/>
    <lineage>
        <taxon>Bacteria</taxon>
        <taxon>Bacillati</taxon>
        <taxon>Actinomycetota</taxon>
        <taxon>Actinomycetes</taxon>
        <taxon>Mycobacteriales</taxon>
        <taxon>Nocardiaceae</taxon>
        <taxon>Nocardia</taxon>
    </lineage>
</organism>